<feature type="non-terminal residue" evidence="2">
    <location>
        <position position="70"/>
    </location>
</feature>
<sequence length="70" mass="7326">LLLLLLLILAEADVESLVGLGLLSGPGGSGRLITVGLPVVHDEVVLVRFGNRLARVEDQLDRLGLSGLDV</sequence>
<feature type="non-terminal residue" evidence="2">
    <location>
        <position position="1"/>
    </location>
</feature>
<dbReference type="Proteomes" id="UP001432027">
    <property type="component" value="Unassembled WGS sequence"/>
</dbReference>
<reference evidence="2" key="1">
    <citation type="submission" date="2023-10" db="EMBL/GenBank/DDBJ databases">
        <title>Genome assembly of Pristionchus species.</title>
        <authorList>
            <person name="Yoshida K."/>
            <person name="Sommer R.J."/>
        </authorList>
    </citation>
    <scope>NUCLEOTIDE SEQUENCE</scope>
    <source>
        <strain evidence="2">RS0144</strain>
    </source>
</reference>
<protein>
    <submittedName>
        <fullName evidence="2">Uncharacterized protein</fullName>
    </submittedName>
</protein>
<accession>A0AAV5TBD7</accession>
<name>A0AAV5TBD7_9BILA</name>
<evidence type="ECO:0000313" key="3">
    <source>
        <dbReference type="Proteomes" id="UP001432027"/>
    </source>
</evidence>
<feature type="signal peptide" evidence="1">
    <location>
        <begin position="1"/>
        <end position="16"/>
    </location>
</feature>
<dbReference type="EMBL" id="BTSX01000003">
    <property type="protein sequence ID" value="GMS90133.1"/>
    <property type="molecule type" value="Genomic_DNA"/>
</dbReference>
<keyword evidence="1" id="KW-0732">Signal</keyword>
<evidence type="ECO:0000313" key="2">
    <source>
        <dbReference type="EMBL" id="GMS90133.1"/>
    </source>
</evidence>
<evidence type="ECO:0000256" key="1">
    <source>
        <dbReference type="SAM" id="SignalP"/>
    </source>
</evidence>
<dbReference type="AlphaFoldDB" id="A0AAV5TBD7"/>
<feature type="chain" id="PRO_5043854054" evidence="1">
    <location>
        <begin position="17"/>
        <end position="70"/>
    </location>
</feature>
<proteinExistence type="predicted"/>
<keyword evidence="3" id="KW-1185">Reference proteome</keyword>
<comment type="caution">
    <text evidence="2">The sequence shown here is derived from an EMBL/GenBank/DDBJ whole genome shotgun (WGS) entry which is preliminary data.</text>
</comment>
<organism evidence="2 3">
    <name type="scientific">Pristionchus entomophagus</name>
    <dbReference type="NCBI Taxonomy" id="358040"/>
    <lineage>
        <taxon>Eukaryota</taxon>
        <taxon>Metazoa</taxon>
        <taxon>Ecdysozoa</taxon>
        <taxon>Nematoda</taxon>
        <taxon>Chromadorea</taxon>
        <taxon>Rhabditida</taxon>
        <taxon>Rhabditina</taxon>
        <taxon>Diplogasteromorpha</taxon>
        <taxon>Diplogasteroidea</taxon>
        <taxon>Neodiplogasteridae</taxon>
        <taxon>Pristionchus</taxon>
    </lineage>
</organism>
<gene>
    <name evidence="2" type="ORF">PENTCL1PPCAC_12308</name>
</gene>